<evidence type="ECO:0000256" key="1">
    <source>
        <dbReference type="ARBA" id="ARBA00004496"/>
    </source>
</evidence>
<dbReference type="SUPFAM" id="SSF100879">
    <property type="entry name" value="Lesion bypass DNA polymerase (Y-family), little finger domain"/>
    <property type="match status" value="1"/>
</dbReference>
<feature type="site" description="Substrate discrimination" evidence="17">
    <location>
        <position position="15"/>
    </location>
</feature>
<evidence type="ECO:0000256" key="9">
    <source>
        <dbReference type="ARBA" id="ARBA00022723"/>
    </source>
</evidence>
<keyword evidence="4 17" id="KW-0515">Mutator protein</keyword>
<dbReference type="HAMAP" id="MF_01113">
    <property type="entry name" value="DNApol_IV"/>
    <property type="match status" value="1"/>
</dbReference>
<keyword evidence="5 17" id="KW-0963">Cytoplasm</keyword>
<name>A0A552U969_9SPHN</name>
<dbReference type="Gene3D" id="1.10.150.20">
    <property type="entry name" value="5' to 3' exonuclease, C-terminal subdomain"/>
    <property type="match status" value="1"/>
</dbReference>
<comment type="catalytic activity">
    <reaction evidence="16 17">
        <text>DNA(n) + a 2'-deoxyribonucleoside 5'-triphosphate = DNA(n+1) + diphosphate</text>
        <dbReference type="Rhea" id="RHEA:22508"/>
        <dbReference type="Rhea" id="RHEA-COMP:17339"/>
        <dbReference type="Rhea" id="RHEA-COMP:17340"/>
        <dbReference type="ChEBI" id="CHEBI:33019"/>
        <dbReference type="ChEBI" id="CHEBI:61560"/>
        <dbReference type="ChEBI" id="CHEBI:173112"/>
        <dbReference type="EC" id="2.7.7.7"/>
    </reaction>
</comment>
<gene>
    <name evidence="17 19" type="primary">dinB</name>
    <name evidence="19" type="ORF">FMM06_13920</name>
</gene>
<dbReference type="InterPro" id="IPR050116">
    <property type="entry name" value="DNA_polymerase-Y"/>
</dbReference>
<keyword evidence="20" id="KW-1185">Reference proteome</keyword>
<dbReference type="PROSITE" id="PS50173">
    <property type="entry name" value="UMUC"/>
    <property type="match status" value="1"/>
</dbReference>
<keyword evidence="10 17" id="KW-0227">DNA damage</keyword>
<evidence type="ECO:0000259" key="18">
    <source>
        <dbReference type="PROSITE" id="PS50173"/>
    </source>
</evidence>
<dbReference type="InterPro" id="IPR017961">
    <property type="entry name" value="DNA_pol_Y-fam_little_finger"/>
</dbReference>
<dbReference type="GO" id="GO:0042276">
    <property type="term" value="P:error-prone translesion synthesis"/>
    <property type="evidence" value="ECO:0007669"/>
    <property type="project" value="TreeGrafter"/>
</dbReference>
<keyword evidence="12 17" id="KW-0239">DNA-directed DNA polymerase</keyword>
<accession>A0A552U969</accession>
<keyword evidence="11 17" id="KW-0460">Magnesium</keyword>
<evidence type="ECO:0000256" key="14">
    <source>
        <dbReference type="ARBA" id="ARBA00023204"/>
    </source>
</evidence>
<dbReference type="InterPro" id="IPR036775">
    <property type="entry name" value="DNA_pol_Y-fam_lit_finger_sf"/>
</dbReference>
<dbReference type="Proteomes" id="UP000317894">
    <property type="component" value="Unassembled WGS sequence"/>
</dbReference>
<dbReference type="GO" id="GO:0006281">
    <property type="term" value="P:DNA repair"/>
    <property type="evidence" value="ECO:0007669"/>
    <property type="project" value="UniProtKB-UniRule"/>
</dbReference>
<dbReference type="CDD" id="cd03586">
    <property type="entry name" value="PolY_Pol_IV_kappa"/>
    <property type="match status" value="1"/>
</dbReference>
<comment type="function">
    <text evidence="15 17">Poorly processive, error-prone DNA polymerase involved in untargeted mutagenesis. Copies undamaged DNA at stalled replication forks, which arise in vivo from mismatched or misaligned primer ends. These misaligned primers can be extended by PolIV. Exhibits no 3'-5' exonuclease (proofreading) activity. May be involved in translesional synthesis, in conjunction with the beta clamp from PolIII.</text>
</comment>
<evidence type="ECO:0000313" key="20">
    <source>
        <dbReference type="Proteomes" id="UP000317894"/>
    </source>
</evidence>
<dbReference type="EMBL" id="VJWA01000002">
    <property type="protein sequence ID" value="TRW14774.1"/>
    <property type="molecule type" value="Genomic_DNA"/>
</dbReference>
<dbReference type="AlphaFoldDB" id="A0A552U969"/>
<feature type="binding site" evidence="17">
    <location>
        <position position="104"/>
    </location>
    <ligand>
        <name>Mg(2+)</name>
        <dbReference type="ChEBI" id="CHEBI:18420"/>
    </ligand>
</feature>
<dbReference type="GO" id="GO:0006261">
    <property type="term" value="P:DNA-templated DNA replication"/>
    <property type="evidence" value="ECO:0007669"/>
    <property type="project" value="UniProtKB-UniRule"/>
</dbReference>
<dbReference type="NCBIfam" id="NF002677">
    <property type="entry name" value="PRK02406.1"/>
    <property type="match status" value="1"/>
</dbReference>
<dbReference type="FunFam" id="3.40.1170.60:FF:000001">
    <property type="entry name" value="DNA polymerase IV"/>
    <property type="match status" value="1"/>
</dbReference>
<evidence type="ECO:0000256" key="4">
    <source>
        <dbReference type="ARBA" id="ARBA00022457"/>
    </source>
</evidence>
<keyword evidence="8 17" id="KW-0235">DNA replication</keyword>
<dbReference type="InterPro" id="IPR043502">
    <property type="entry name" value="DNA/RNA_pol_sf"/>
</dbReference>
<evidence type="ECO:0000256" key="17">
    <source>
        <dbReference type="HAMAP-Rule" id="MF_01113"/>
    </source>
</evidence>
<reference evidence="19 20" key="1">
    <citation type="submission" date="2019-07" db="EMBL/GenBank/DDBJ databases">
        <title>Novel species isolated from glacier.</title>
        <authorList>
            <person name="Liu Q."/>
            <person name="Xin Y.-H."/>
        </authorList>
    </citation>
    <scope>NUCLEOTIDE SEQUENCE [LARGE SCALE GENOMIC DNA]</scope>
    <source>
        <strain evidence="19 20">LB1R16</strain>
    </source>
</reference>
<comment type="subcellular location">
    <subcellularLocation>
        <location evidence="1 17">Cytoplasm</location>
    </subcellularLocation>
</comment>
<dbReference type="EC" id="2.7.7.7" evidence="17"/>
<evidence type="ECO:0000256" key="8">
    <source>
        <dbReference type="ARBA" id="ARBA00022705"/>
    </source>
</evidence>
<dbReference type="Gene3D" id="3.40.1170.60">
    <property type="match status" value="1"/>
</dbReference>
<dbReference type="PANTHER" id="PTHR11076">
    <property type="entry name" value="DNA REPAIR POLYMERASE UMUC / TRANSFERASE FAMILY MEMBER"/>
    <property type="match status" value="1"/>
</dbReference>
<evidence type="ECO:0000256" key="5">
    <source>
        <dbReference type="ARBA" id="ARBA00022490"/>
    </source>
</evidence>
<keyword evidence="9 17" id="KW-0479">Metal-binding</keyword>
<dbReference type="Gene3D" id="3.30.70.270">
    <property type="match status" value="1"/>
</dbReference>
<keyword evidence="7 17" id="KW-0548">Nucleotidyltransferase</keyword>
<evidence type="ECO:0000256" key="7">
    <source>
        <dbReference type="ARBA" id="ARBA00022695"/>
    </source>
</evidence>
<dbReference type="GO" id="GO:0009432">
    <property type="term" value="P:SOS response"/>
    <property type="evidence" value="ECO:0007669"/>
    <property type="project" value="TreeGrafter"/>
</dbReference>
<evidence type="ECO:0000256" key="11">
    <source>
        <dbReference type="ARBA" id="ARBA00022842"/>
    </source>
</evidence>
<feature type="binding site" evidence="17">
    <location>
        <position position="10"/>
    </location>
    <ligand>
        <name>Mg(2+)</name>
        <dbReference type="ChEBI" id="CHEBI:18420"/>
    </ligand>
</feature>
<dbReference type="GO" id="GO:0003887">
    <property type="term" value="F:DNA-directed DNA polymerase activity"/>
    <property type="evidence" value="ECO:0007669"/>
    <property type="project" value="UniProtKB-UniRule"/>
</dbReference>
<keyword evidence="14 17" id="KW-0234">DNA repair</keyword>
<dbReference type="PANTHER" id="PTHR11076:SF33">
    <property type="entry name" value="DNA POLYMERASE KAPPA"/>
    <property type="match status" value="1"/>
</dbReference>
<dbReference type="GO" id="GO:0000287">
    <property type="term" value="F:magnesium ion binding"/>
    <property type="evidence" value="ECO:0007669"/>
    <property type="project" value="UniProtKB-UniRule"/>
</dbReference>
<evidence type="ECO:0000256" key="15">
    <source>
        <dbReference type="ARBA" id="ARBA00025589"/>
    </source>
</evidence>
<comment type="subunit">
    <text evidence="3 17">Monomer.</text>
</comment>
<evidence type="ECO:0000256" key="2">
    <source>
        <dbReference type="ARBA" id="ARBA00010945"/>
    </source>
</evidence>
<dbReference type="Gene3D" id="3.30.1490.100">
    <property type="entry name" value="DNA polymerase, Y-family, little finger domain"/>
    <property type="match status" value="1"/>
</dbReference>
<proteinExistence type="inferred from homology"/>
<evidence type="ECO:0000313" key="19">
    <source>
        <dbReference type="EMBL" id="TRW14774.1"/>
    </source>
</evidence>
<dbReference type="InterPro" id="IPR043128">
    <property type="entry name" value="Rev_trsase/Diguanyl_cyclase"/>
</dbReference>
<dbReference type="GO" id="GO:0005829">
    <property type="term" value="C:cytosol"/>
    <property type="evidence" value="ECO:0007669"/>
    <property type="project" value="TreeGrafter"/>
</dbReference>
<evidence type="ECO:0000256" key="12">
    <source>
        <dbReference type="ARBA" id="ARBA00022932"/>
    </source>
</evidence>
<evidence type="ECO:0000256" key="16">
    <source>
        <dbReference type="ARBA" id="ARBA00049244"/>
    </source>
</evidence>
<evidence type="ECO:0000256" key="6">
    <source>
        <dbReference type="ARBA" id="ARBA00022679"/>
    </source>
</evidence>
<organism evidence="19 20">
    <name type="scientific">Glacieibacterium frigidum</name>
    <dbReference type="NCBI Taxonomy" id="2593303"/>
    <lineage>
        <taxon>Bacteria</taxon>
        <taxon>Pseudomonadati</taxon>
        <taxon>Pseudomonadota</taxon>
        <taxon>Alphaproteobacteria</taxon>
        <taxon>Sphingomonadales</taxon>
        <taxon>Sphingosinicellaceae</taxon>
        <taxon>Glacieibacterium</taxon>
    </lineage>
</organism>
<sequence length="356" mass="38316">MTHRRIIHVDMDAFYASVEQRDDPGLRGRPVAVGSAQARGVVAAASYEARAFGVRSAMASVTALRRCPALVFVPPRFDVYRAVSLQIRAIFADYTDLIEPLSLDEAYLDVTEDRRGIGSATAIATEIRARIRETTGLTASAGVSYNKFIAKLASDQNKPDGLCVIKPAQGPAFVAALPVKRFHGVGPVTAAKMARLGILTGADLRDRDLDQLTRQFGSSAGYFHRAAHGHDDRPVRSDRPLKSVGAERTFDRDLASEPDLLAALDPVVDAAWRRIERSSATGRTLTLKVKFADFRIISRSMTRTTPIASRDDVASAGAMLLRALLPVPMGVRLLGLTLSGLGTATPGEPADLALDI</sequence>
<dbReference type="OrthoDB" id="9808813at2"/>
<dbReference type="InterPro" id="IPR024728">
    <property type="entry name" value="PolY_HhH_motif"/>
</dbReference>
<keyword evidence="13 17" id="KW-0238">DNA-binding</keyword>
<comment type="cofactor">
    <cofactor evidence="17">
        <name>Mg(2+)</name>
        <dbReference type="ChEBI" id="CHEBI:18420"/>
    </cofactor>
    <text evidence="17">Binds 2 magnesium ions per subunit.</text>
</comment>
<dbReference type="RefSeq" id="WP_144334944.1">
    <property type="nucleotide sequence ID" value="NZ_VJWA01000002.1"/>
</dbReference>
<dbReference type="Pfam" id="PF11798">
    <property type="entry name" value="IMS_HHH"/>
    <property type="match status" value="1"/>
</dbReference>
<keyword evidence="6 17" id="KW-0808">Transferase</keyword>
<feature type="active site" evidence="17">
    <location>
        <position position="105"/>
    </location>
</feature>
<dbReference type="InterPro" id="IPR001126">
    <property type="entry name" value="UmuC"/>
</dbReference>
<dbReference type="SUPFAM" id="SSF56672">
    <property type="entry name" value="DNA/RNA polymerases"/>
    <property type="match status" value="1"/>
</dbReference>
<dbReference type="Pfam" id="PF11799">
    <property type="entry name" value="IMS_C"/>
    <property type="match status" value="1"/>
</dbReference>
<evidence type="ECO:0000256" key="13">
    <source>
        <dbReference type="ARBA" id="ARBA00023125"/>
    </source>
</evidence>
<comment type="caution">
    <text evidence="19">The sequence shown here is derived from an EMBL/GenBank/DDBJ whole genome shotgun (WGS) entry which is preliminary data.</text>
</comment>
<evidence type="ECO:0000256" key="3">
    <source>
        <dbReference type="ARBA" id="ARBA00011245"/>
    </source>
</evidence>
<dbReference type="InterPro" id="IPR022880">
    <property type="entry name" value="DNApol_IV"/>
</dbReference>
<comment type="similarity">
    <text evidence="2 17">Belongs to the DNA polymerase type-Y family.</text>
</comment>
<feature type="domain" description="UmuC" evidence="18">
    <location>
        <begin position="6"/>
        <end position="186"/>
    </location>
</feature>
<protein>
    <recommendedName>
        <fullName evidence="17">DNA polymerase IV</fullName>
        <shortName evidence="17">Pol IV</shortName>
        <ecNumber evidence="17">2.7.7.7</ecNumber>
    </recommendedName>
</protein>
<dbReference type="GO" id="GO:0003684">
    <property type="term" value="F:damaged DNA binding"/>
    <property type="evidence" value="ECO:0007669"/>
    <property type="project" value="InterPro"/>
</dbReference>
<dbReference type="FunFam" id="3.30.1490.100:FF:000004">
    <property type="entry name" value="DNA polymerase IV"/>
    <property type="match status" value="1"/>
</dbReference>
<dbReference type="Pfam" id="PF00817">
    <property type="entry name" value="IMS"/>
    <property type="match status" value="1"/>
</dbReference>
<evidence type="ECO:0000256" key="10">
    <source>
        <dbReference type="ARBA" id="ARBA00022763"/>
    </source>
</evidence>